<feature type="site" description="Participates in a stacking interaction with the thymidine ring of dTDP-4-oxo-6-deoxyglucose" evidence="6">
    <location>
        <position position="138"/>
    </location>
</feature>
<dbReference type="EC" id="5.1.3.13" evidence="3 7"/>
<protein>
    <recommendedName>
        <fullName evidence="4 7">dTDP-4-dehydrorhamnose 3,5-epimerase</fullName>
        <ecNumber evidence="3 7">5.1.3.13</ecNumber>
    </recommendedName>
    <alternativeName>
        <fullName evidence="7">Thymidine diphospho-4-keto-rhamnose 3,5-epimerase</fullName>
    </alternativeName>
</protein>
<comment type="caution">
    <text evidence="8">The sequence shown here is derived from an EMBL/GenBank/DDBJ whole genome shotgun (WGS) entry which is preliminary data.</text>
</comment>
<name>S9S5R7_MAGFU</name>
<keyword evidence="7" id="KW-0413">Isomerase</keyword>
<dbReference type="STRING" id="1316936.K678_12050"/>
<evidence type="ECO:0000313" key="9">
    <source>
        <dbReference type="Proteomes" id="UP000015350"/>
    </source>
</evidence>
<dbReference type="OrthoDB" id="9800680at2"/>
<dbReference type="Proteomes" id="UP000015350">
    <property type="component" value="Unassembled WGS sequence"/>
</dbReference>
<dbReference type="Gene3D" id="2.60.120.10">
    <property type="entry name" value="Jelly Rolls"/>
    <property type="match status" value="1"/>
</dbReference>
<organism evidence="8 9">
    <name type="scientific">Magnetospirillum fulvum MGU-K5</name>
    <dbReference type="NCBI Taxonomy" id="1316936"/>
    <lineage>
        <taxon>Bacteria</taxon>
        <taxon>Pseudomonadati</taxon>
        <taxon>Pseudomonadota</taxon>
        <taxon>Alphaproteobacteria</taxon>
        <taxon>Rhodospirillales</taxon>
        <taxon>Rhodospirillaceae</taxon>
        <taxon>Magnetospirillum</taxon>
    </lineage>
</organism>
<evidence type="ECO:0000256" key="3">
    <source>
        <dbReference type="ARBA" id="ARBA00012098"/>
    </source>
</evidence>
<gene>
    <name evidence="8" type="ORF">K678_12050</name>
</gene>
<dbReference type="PANTHER" id="PTHR21047:SF2">
    <property type="entry name" value="THYMIDINE DIPHOSPHO-4-KETO-RHAMNOSE 3,5-EPIMERASE"/>
    <property type="match status" value="1"/>
</dbReference>
<dbReference type="InterPro" id="IPR011051">
    <property type="entry name" value="RmlC_Cupin_sf"/>
</dbReference>
<dbReference type="GO" id="GO:0019305">
    <property type="term" value="P:dTDP-rhamnose biosynthetic process"/>
    <property type="evidence" value="ECO:0007669"/>
    <property type="project" value="UniProtKB-UniRule"/>
</dbReference>
<dbReference type="Pfam" id="PF00908">
    <property type="entry name" value="dTDP_sugar_isom"/>
    <property type="match status" value="1"/>
</dbReference>
<evidence type="ECO:0000256" key="7">
    <source>
        <dbReference type="RuleBase" id="RU364069"/>
    </source>
</evidence>
<dbReference type="InterPro" id="IPR000888">
    <property type="entry name" value="RmlC-like"/>
</dbReference>
<comment type="pathway">
    <text evidence="7">Carbohydrate biosynthesis; dTDP-L-rhamnose biosynthesis.</text>
</comment>
<dbReference type="PANTHER" id="PTHR21047">
    <property type="entry name" value="DTDP-6-DEOXY-D-GLUCOSE-3,5 EPIMERASE"/>
    <property type="match status" value="1"/>
</dbReference>
<dbReference type="EMBL" id="AQPH01000047">
    <property type="protein sequence ID" value="EPY01237.1"/>
    <property type="molecule type" value="Genomic_DNA"/>
</dbReference>
<dbReference type="RefSeq" id="WP_021132719.1">
    <property type="nucleotide sequence ID" value="NZ_AQPH01000047.1"/>
</dbReference>
<reference evidence="8 9" key="1">
    <citation type="submission" date="2013-04" db="EMBL/GenBank/DDBJ databases">
        <authorList>
            <person name="Kuznetsov B."/>
            <person name="Ivanovsky R."/>
        </authorList>
    </citation>
    <scope>NUCLEOTIDE SEQUENCE [LARGE SCALE GENOMIC DNA]</scope>
    <source>
        <strain evidence="8 9">MGU-K5</strain>
    </source>
</reference>
<comment type="catalytic activity">
    <reaction evidence="1 7">
        <text>dTDP-4-dehydro-6-deoxy-alpha-D-glucose = dTDP-4-dehydro-beta-L-rhamnose</text>
        <dbReference type="Rhea" id="RHEA:16969"/>
        <dbReference type="ChEBI" id="CHEBI:57649"/>
        <dbReference type="ChEBI" id="CHEBI:62830"/>
        <dbReference type="EC" id="5.1.3.13"/>
    </reaction>
</comment>
<dbReference type="AlphaFoldDB" id="S9S5R7"/>
<dbReference type="GO" id="GO:0008830">
    <property type="term" value="F:dTDP-4-dehydrorhamnose 3,5-epimerase activity"/>
    <property type="evidence" value="ECO:0007669"/>
    <property type="project" value="UniProtKB-UniRule"/>
</dbReference>
<dbReference type="InterPro" id="IPR014710">
    <property type="entry name" value="RmlC-like_jellyroll"/>
</dbReference>
<comment type="function">
    <text evidence="2 7">Catalyzes the epimerization of the C3' and C5'positions of dTDP-6-deoxy-D-xylo-4-hexulose, forming dTDP-6-deoxy-L-lyxo-4-hexulose.</text>
</comment>
<dbReference type="NCBIfam" id="TIGR01221">
    <property type="entry name" value="rmlC"/>
    <property type="match status" value="1"/>
</dbReference>
<evidence type="ECO:0000256" key="6">
    <source>
        <dbReference type="PIRSR" id="PIRSR600888-3"/>
    </source>
</evidence>
<dbReference type="eggNOG" id="COG1898">
    <property type="taxonomic scope" value="Bacteria"/>
</dbReference>
<accession>S9S5R7</accession>
<evidence type="ECO:0000256" key="1">
    <source>
        <dbReference type="ARBA" id="ARBA00001298"/>
    </source>
</evidence>
<evidence type="ECO:0000256" key="5">
    <source>
        <dbReference type="PIRSR" id="PIRSR600888-1"/>
    </source>
</evidence>
<evidence type="ECO:0000256" key="2">
    <source>
        <dbReference type="ARBA" id="ARBA00001997"/>
    </source>
</evidence>
<feature type="active site" description="Proton donor" evidence="5">
    <location>
        <position position="132"/>
    </location>
</feature>
<dbReference type="PATRIC" id="fig|1316936.3.peg.2405"/>
<evidence type="ECO:0000256" key="4">
    <source>
        <dbReference type="ARBA" id="ARBA00019595"/>
    </source>
</evidence>
<comment type="subunit">
    <text evidence="7">Homodimer.</text>
</comment>
<proteinExistence type="inferred from homology"/>
<evidence type="ECO:0000313" key="8">
    <source>
        <dbReference type="EMBL" id="EPY01237.1"/>
    </source>
</evidence>
<dbReference type="CDD" id="cd00438">
    <property type="entry name" value="cupin_RmlC"/>
    <property type="match status" value="1"/>
</dbReference>
<dbReference type="SUPFAM" id="SSF51182">
    <property type="entry name" value="RmlC-like cupins"/>
    <property type="match status" value="1"/>
</dbReference>
<sequence length="188" mass="20956">MRLQRLAIQDVAVIVPVKIGDNRGWFSETFKESWFRDSVDDVSFVQENQSYSQIPGIIRGLHFQIPPFTQAKLVRCLRGSVLDVVVDLRIGSSTYGQSVSAILTAEAGEQIWVPEGFAHGFCSLTPDVEIFYKVTAPYSPECDRGIAFDDPTLGIVWPVNSAEAMVSPKDRALPRLADSPSYFQYAQH</sequence>
<dbReference type="GO" id="GO:0000271">
    <property type="term" value="P:polysaccharide biosynthetic process"/>
    <property type="evidence" value="ECO:0007669"/>
    <property type="project" value="TreeGrafter"/>
</dbReference>
<feature type="active site" description="Proton acceptor" evidence="5">
    <location>
        <position position="62"/>
    </location>
</feature>
<comment type="similarity">
    <text evidence="7">Belongs to the dTDP-4-dehydrorhamnose 3,5-epimerase family.</text>
</comment>
<dbReference type="UniPathway" id="UPA00124"/>
<dbReference type="GO" id="GO:0005829">
    <property type="term" value="C:cytosol"/>
    <property type="evidence" value="ECO:0007669"/>
    <property type="project" value="TreeGrafter"/>
</dbReference>